<proteinExistence type="predicted"/>
<dbReference type="Proteomes" id="UP001177003">
    <property type="component" value="Chromosome 7"/>
</dbReference>
<evidence type="ECO:0000259" key="2">
    <source>
        <dbReference type="Pfam" id="PF26130"/>
    </source>
</evidence>
<evidence type="ECO:0000313" key="3">
    <source>
        <dbReference type="EMBL" id="CAI9294904.1"/>
    </source>
</evidence>
<sequence length="431" mass="49720">MVLTMWSIRAHGEEIDPNQIYVGHPTMFNIELHHGGKFIKFPGIKYIEGVVAYIDVVDIEEFSVHEMDFIMLDLGYVVPHVIYYHFRLPNEGLDFGLRALGNDDDDVRNLSKYVSENKLIKVYTEHGETTLVTYFMYPNGRRRFITEEIKDEEPPQPISFIVGPHLVESEVCKGKVGLTLARYGSFTPELSRGRGWKPIQGSSSCNKKLCLDWVDNRGIYVVEGDQVDLVTATADLEMVEKLVNEGLEEGQPIKRKCWKILTLFYGVEFNESSPKKSSNIADVDASSDDDSESSEDSSEDIDFIVDEDNLIPYIEVDMENFHMSIDTDAEYLRSEYKFHECNDVQEEVEDIEVLKNDEWDSLGEDSDNDRKRREVIKQLGKERVCSHGEVHKVAFHVGRNILEEPSIFKNWGLTEHFTWSTYTRRVVRMFI</sequence>
<dbReference type="AlphaFoldDB" id="A0AA35ZMH1"/>
<name>A0AA35ZMH1_LACSI</name>
<keyword evidence="4" id="KW-1185">Reference proteome</keyword>
<feature type="domain" description="PB1-like" evidence="2">
    <location>
        <begin position="27"/>
        <end position="126"/>
    </location>
</feature>
<accession>A0AA35ZMH1</accession>
<feature type="region of interest" description="Disordered" evidence="1">
    <location>
        <begin position="272"/>
        <end position="299"/>
    </location>
</feature>
<protein>
    <recommendedName>
        <fullName evidence="2">PB1-like domain-containing protein</fullName>
    </recommendedName>
</protein>
<dbReference type="EMBL" id="OX465083">
    <property type="protein sequence ID" value="CAI9294904.1"/>
    <property type="molecule type" value="Genomic_DNA"/>
</dbReference>
<gene>
    <name evidence="3" type="ORF">LSALG_LOCUS33865</name>
</gene>
<organism evidence="3 4">
    <name type="scientific">Lactuca saligna</name>
    <name type="common">Willowleaf lettuce</name>
    <dbReference type="NCBI Taxonomy" id="75948"/>
    <lineage>
        <taxon>Eukaryota</taxon>
        <taxon>Viridiplantae</taxon>
        <taxon>Streptophyta</taxon>
        <taxon>Embryophyta</taxon>
        <taxon>Tracheophyta</taxon>
        <taxon>Spermatophyta</taxon>
        <taxon>Magnoliopsida</taxon>
        <taxon>eudicotyledons</taxon>
        <taxon>Gunneridae</taxon>
        <taxon>Pentapetalae</taxon>
        <taxon>asterids</taxon>
        <taxon>campanulids</taxon>
        <taxon>Asterales</taxon>
        <taxon>Asteraceae</taxon>
        <taxon>Cichorioideae</taxon>
        <taxon>Cichorieae</taxon>
        <taxon>Lactucinae</taxon>
        <taxon>Lactuca</taxon>
    </lineage>
</organism>
<evidence type="ECO:0000313" key="4">
    <source>
        <dbReference type="Proteomes" id="UP001177003"/>
    </source>
</evidence>
<dbReference type="InterPro" id="IPR058594">
    <property type="entry name" value="PB1-like_dom_pln"/>
</dbReference>
<evidence type="ECO:0000256" key="1">
    <source>
        <dbReference type="SAM" id="MobiDB-lite"/>
    </source>
</evidence>
<dbReference type="Pfam" id="PF26130">
    <property type="entry name" value="PB1-like"/>
    <property type="match status" value="1"/>
</dbReference>
<feature type="compositionally biased region" description="Acidic residues" evidence="1">
    <location>
        <begin position="285"/>
        <end position="299"/>
    </location>
</feature>
<reference evidence="3" key="1">
    <citation type="submission" date="2023-04" db="EMBL/GenBank/DDBJ databases">
        <authorList>
            <person name="Vijverberg K."/>
            <person name="Xiong W."/>
            <person name="Schranz E."/>
        </authorList>
    </citation>
    <scope>NUCLEOTIDE SEQUENCE</scope>
</reference>